<dbReference type="SUPFAM" id="SSF53474">
    <property type="entry name" value="alpha/beta-Hydrolases"/>
    <property type="match status" value="1"/>
</dbReference>
<name>A0A9D9HQY7_9SPIR</name>
<reference evidence="1" key="2">
    <citation type="journal article" date="2021" name="PeerJ">
        <title>Extensive microbial diversity within the chicken gut microbiome revealed by metagenomics and culture.</title>
        <authorList>
            <person name="Gilroy R."/>
            <person name="Ravi A."/>
            <person name="Getino M."/>
            <person name="Pursley I."/>
            <person name="Horton D.L."/>
            <person name="Alikhan N.F."/>
            <person name="Baker D."/>
            <person name="Gharbi K."/>
            <person name="Hall N."/>
            <person name="Watson M."/>
            <person name="Adriaenssens E.M."/>
            <person name="Foster-Nyarko E."/>
            <person name="Jarju S."/>
            <person name="Secka A."/>
            <person name="Antonio M."/>
            <person name="Oren A."/>
            <person name="Chaudhuri R.R."/>
            <person name="La Ragione R."/>
            <person name="Hildebrand F."/>
            <person name="Pallen M.J."/>
        </authorList>
    </citation>
    <scope>NUCLEOTIDE SEQUENCE</scope>
    <source>
        <strain evidence="1">10532</strain>
    </source>
</reference>
<evidence type="ECO:0000313" key="1">
    <source>
        <dbReference type="EMBL" id="MBO8458186.1"/>
    </source>
</evidence>
<dbReference type="AlphaFoldDB" id="A0A9D9HQY7"/>
<reference evidence="1" key="1">
    <citation type="submission" date="2020-10" db="EMBL/GenBank/DDBJ databases">
        <authorList>
            <person name="Gilroy R."/>
        </authorList>
    </citation>
    <scope>NUCLEOTIDE SEQUENCE</scope>
    <source>
        <strain evidence="1">10532</strain>
    </source>
</reference>
<dbReference type="EMBL" id="JADIMM010000093">
    <property type="protein sequence ID" value="MBO8458186.1"/>
    <property type="molecule type" value="Genomic_DNA"/>
</dbReference>
<sequence length="366" mass="41911">MYTMIDYVKWRGDLPFSKSGLNPIDILVLCQISYIHFEGIIPNKIGVKHGISLQDAKNAYFSGKRNEKYLGFLSEQTYDIFKEAADSERFRQFTVSGYVSTFDEEKEMQFAAMTFHWKDMNIVIFRGTDNTIIGWKEDFNMVYMSPIPAQLESVKYLQQVGKNTRGKIITAGHSKGGNLAIYSATKADNRIKRRITGIYNYDGPGFTREYLENSDYLSIADLIKSYTPYASVVWALMEHSKDALVVNSRNSGIMQHDTASWGICGTKFDTVDRVSEKSRFFQTTLGDWLSTISTEERETFINSFFSVIEETNAKTIEDLTANWYKSTTAAIKLLTKLDPSIREHLFKAIQIIFEASRIPESHKEKE</sequence>
<dbReference type="Pfam" id="PF11187">
    <property type="entry name" value="Mbeg1-like"/>
    <property type="match status" value="1"/>
</dbReference>
<accession>A0A9D9HQY7</accession>
<evidence type="ECO:0000313" key="2">
    <source>
        <dbReference type="Proteomes" id="UP000823638"/>
    </source>
</evidence>
<organism evidence="1 2">
    <name type="scientific">Candidatus Gallitreponema excrementavium</name>
    <dbReference type="NCBI Taxonomy" id="2840840"/>
    <lineage>
        <taxon>Bacteria</taxon>
        <taxon>Pseudomonadati</taxon>
        <taxon>Spirochaetota</taxon>
        <taxon>Spirochaetia</taxon>
        <taxon>Spirochaetales</taxon>
        <taxon>Candidatus Gallitreponema</taxon>
    </lineage>
</organism>
<comment type="caution">
    <text evidence="1">The sequence shown here is derived from an EMBL/GenBank/DDBJ whole genome shotgun (WGS) entry which is preliminary data.</text>
</comment>
<proteinExistence type="predicted"/>
<protein>
    <submittedName>
        <fullName evidence="1">DUF2974 domain-containing protein</fullName>
    </submittedName>
</protein>
<gene>
    <name evidence="1" type="ORF">IAA81_08195</name>
</gene>
<dbReference type="Proteomes" id="UP000823638">
    <property type="component" value="Unassembled WGS sequence"/>
</dbReference>
<dbReference type="InterPro" id="IPR029058">
    <property type="entry name" value="AB_hydrolase_fold"/>
</dbReference>
<dbReference type="Gene3D" id="3.40.50.1820">
    <property type="entry name" value="alpha/beta hydrolase"/>
    <property type="match status" value="1"/>
</dbReference>
<dbReference type="InterPro" id="IPR024499">
    <property type="entry name" value="Mbeg1-like"/>
</dbReference>